<dbReference type="Gene3D" id="2.60.200.20">
    <property type="match status" value="1"/>
</dbReference>
<protein>
    <recommendedName>
        <fullName evidence="2">FHA domain-containing protein</fullName>
    </recommendedName>
</protein>
<sequence length="220" mass="24628">MRQWLAMRYSVENRLEGAIALSFKPPGCEICRTEFPATYQDSSDPDSEPVPLLTHLPLVQPPFIVLSVPKSVGDDRERPHGERCVFAPNGKSDAELRVGRQRDSELRLNDSSVSRVHARVRFQDGAFTLFDNNARFRTLVLPTGPEPLDSRRREPVSVQAGRTLLSFALLEDDGDFPMASSSRRLDFGSIHETPEMQVPTPEPEEQELQDGDNNGDPMAL</sequence>
<evidence type="ECO:0000313" key="3">
    <source>
        <dbReference type="EMBL" id="CAD9579114.1"/>
    </source>
</evidence>
<feature type="region of interest" description="Disordered" evidence="1">
    <location>
        <begin position="178"/>
        <end position="220"/>
    </location>
</feature>
<dbReference type="Pfam" id="PF00498">
    <property type="entry name" value="FHA"/>
    <property type="match status" value="1"/>
</dbReference>
<dbReference type="PANTHER" id="PTHR46210:SF1">
    <property type="entry name" value="FHA DOMAIN-CONTAINING PROTEIN"/>
    <property type="match status" value="1"/>
</dbReference>
<dbReference type="PROSITE" id="PS50006">
    <property type="entry name" value="FHA_DOMAIN"/>
    <property type="match status" value="1"/>
</dbReference>
<dbReference type="EMBL" id="HBGW01048375">
    <property type="protein sequence ID" value="CAD9579114.1"/>
    <property type="molecule type" value="Transcribed_RNA"/>
</dbReference>
<proteinExistence type="predicted"/>
<accession>A0A7S2KL01</accession>
<reference evidence="3" key="1">
    <citation type="submission" date="2021-01" db="EMBL/GenBank/DDBJ databases">
        <authorList>
            <person name="Corre E."/>
            <person name="Pelletier E."/>
            <person name="Niang G."/>
            <person name="Scheremetjew M."/>
            <person name="Finn R."/>
            <person name="Kale V."/>
            <person name="Holt S."/>
            <person name="Cochrane G."/>
            <person name="Meng A."/>
            <person name="Brown T."/>
            <person name="Cohen L."/>
        </authorList>
    </citation>
    <scope>NUCLEOTIDE SEQUENCE</scope>
    <source>
        <strain evidence="3">RCC3387</strain>
    </source>
</reference>
<feature type="domain" description="FHA" evidence="2">
    <location>
        <begin position="96"/>
        <end position="140"/>
    </location>
</feature>
<name>A0A7S2KL01_9DINO</name>
<organism evidence="3">
    <name type="scientific">Zooxanthella nutricula</name>
    <dbReference type="NCBI Taxonomy" id="1333877"/>
    <lineage>
        <taxon>Eukaryota</taxon>
        <taxon>Sar</taxon>
        <taxon>Alveolata</taxon>
        <taxon>Dinophyceae</taxon>
        <taxon>Peridiniales</taxon>
        <taxon>Peridiniales incertae sedis</taxon>
        <taxon>Zooxanthella</taxon>
    </lineage>
</organism>
<evidence type="ECO:0000256" key="1">
    <source>
        <dbReference type="SAM" id="MobiDB-lite"/>
    </source>
</evidence>
<dbReference type="InterPro" id="IPR000253">
    <property type="entry name" value="FHA_dom"/>
</dbReference>
<dbReference type="SUPFAM" id="SSF49879">
    <property type="entry name" value="SMAD/FHA domain"/>
    <property type="match status" value="1"/>
</dbReference>
<dbReference type="PANTHER" id="PTHR46210">
    <property type="entry name" value="FHA DOMAIN-CONTAINING PROTEIN"/>
    <property type="match status" value="1"/>
</dbReference>
<evidence type="ECO:0000259" key="2">
    <source>
        <dbReference type="PROSITE" id="PS50006"/>
    </source>
</evidence>
<dbReference type="AlphaFoldDB" id="A0A7S2KL01"/>
<dbReference type="InterPro" id="IPR008984">
    <property type="entry name" value="SMAD_FHA_dom_sf"/>
</dbReference>
<dbReference type="CDD" id="cd00060">
    <property type="entry name" value="FHA"/>
    <property type="match status" value="1"/>
</dbReference>
<gene>
    <name evidence="3" type="ORF">BRAN1462_LOCUS30831</name>
</gene>